<dbReference type="STRING" id="3821.A0A151RF93"/>
<dbReference type="Gene3D" id="1.25.40.10">
    <property type="entry name" value="Tetratricopeptide repeat domain"/>
    <property type="match status" value="5"/>
</dbReference>
<gene>
    <name evidence="4" type="ORF">KK1_037390</name>
</gene>
<dbReference type="AlphaFoldDB" id="A0A151RF93"/>
<dbReference type="GO" id="GO:0006396">
    <property type="term" value="P:RNA processing"/>
    <property type="evidence" value="ECO:0007669"/>
    <property type="project" value="TreeGrafter"/>
</dbReference>
<name>A0A151RF93_CAJCA</name>
<dbReference type="InterPro" id="IPR002885">
    <property type="entry name" value="PPR_rpt"/>
</dbReference>
<feature type="repeat" description="PPR" evidence="3">
    <location>
        <begin position="244"/>
        <end position="278"/>
    </location>
</feature>
<dbReference type="PANTHER" id="PTHR47934">
    <property type="entry name" value="PENTATRICOPEPTIDE REPEAT-CONTAINING PROTEIN PET309, MITOCHONDRIAL"/>
    <property type="match status" value="1"/>
</dbReference>
<dbReference type="GO" id="GO:0003729">
    <property type="term" value="F:mRNA binding"/>
    <property type="evidence" value="ECO:0007669"/>
    <property type="project" value="TreeGrafter"/>
</dbReference>
<comment type="similarity">
    <text evidence="1">Belongs to the PPR family. P subfamily.</text>
</comment>
<evidence type="ECO:0000256" key="3">
    <source>
        <dbReference type="PROSITE-ProRule" id="PRU00708"/>
    </source>
</evidence>
<dbReference type="Pfam" id="PF13812">
    <property type="entry name" value="PPR_3"/>
    <property type="match status" value="1"/>
</dbReference>
<evidence type="ECO:0000256" key="1">
    <source>
        <dbReference type="ARBA" id="ARBA00007626"/>
    </source>
</evidence>
<feature type="repeat" description="PPR" evidence="3">
    <location>
        <begin position="279"/>
        <end position="313"/>
    </location>
</feature>
<dbReference type="EMBL" id="KQ483786">
    <property type="protein sequence ID" value="KYP41226.1"/>
    <property type="molecule type" value="Genomic_DNA"/>
</dbReference>
<dbReference type="Pfam" id="PF01535">
    <property type="entry name" value="PPR"/>
    <property type="match status" value="5"/>
</dbReference>
<evidence type="ECO:0000256" key="2">
    <source>
        <dbReference type="ARBA" id="ARBA00022737"/>
    </source>
</evidence>
<dbReference type="Proteomes" id="UP000075243">
    <property type="component" value="Unassembled WGS sequence"/>
</dbReference>
<keyword evidence="5" id="KW-1185">Reference proteome</keyword>
<keyword evidence="2" id="KW-0677">Repeat</keyword>
<evidence type="ECO:0000313" key="5">
    <source>
        <dbReference type="Proteomes" id="UP000075243"/>
    </source>
</evidence>
<feature type="repeat" description="PPR" evidence="3">
    <location>
        <begin position="174"/>
        <end position="208"/>
    </location>
</feature>
<dbReference type="PROSITE" id="PS51375">
    <property type="entry name" value="PPR"/>
    <property type="match status" value="5"/>
</dbReference>
<evidence type="ECO:0000313" key="4">
    <source>
        <dbReference type="EMBL" id="KYP41226.1"/>
    </source>
</evidence>
<reference evidence="4" key="1">
    <citation type="journal article" date="2012" name="Nat. Biotechnol.">
        <title>Draft genome sequence of pigeonpea (Cajanus cajan), an orphan legume crop of resource-poor farmers.</title>
        <authorList>
            <person name="Varshney R.K."/>
            <person name="Chen W."/>
            <person name="Li Y."/>
            <person name="Bharti A.K."/>
            <person name="Saxena R.K."/>
            <person name="Schlueter J.A."/>
            <person name="Donoghue M.T."/>
            <person name="Azam S."/>
            <person name="Fan G."/>
            <person name="Whaley A.M."/>
            <person name="Farmer A.D."/>
            <person name="Sheridan J."/>
            <person name="Iwata A."/>
            <person name="Tuteja R."/>
            <person name="Penmetsa R.V."/>
            <person name="Wu W."/>
            <person name="Upadhyaya H.D."/>
            <person name="Yang S.P."/>
            <person name="Shah T."/>
            <person name="Saxena K.B."/>
            <person name="Michael T."/>
            <person name="McCombie W.R."/>
            <person name="Yang B."/>
            <person name="Zhang G."/>
            <person name="Yang H."/>
            <person name="Wang J."/>
            <person name="Spillane C."/>
            <person name="Cook D.R."/>
            <person name="May G.D."/>
            <person name="Xu X."/>
            <person name="Jackson S.A."/>
        </authorList>
    </citation>
    <scope>NUCLEOTIDE SEQUENCE [LARGE SCALE GENOMIC DNA]</scope>
</reference>
<dbReference type="OMA" id="MLSDNCE"/>
<dbReference type="GO" id="GO:0007005">
    <property type="term" value="P:mitochondrion organization"/>
    <property type="evidence" value="ECO:0007669"/>
    <property type="project" value="TreeGrafter"/>
</dbReference>
<accession>A0A151RF93</accession>
<dbReference type="Pfam" id="PF13041">
    <property type="entry name" value="PPR_2"/>
    <property type="match status" value="1"/>
</dbReference>
<dbReference type="PANTHER" id="PTHR47934:SF6">
    <property type="entry name" value="MITOCHONDRIAL GROUP I INTRON SPLICING FACTOR CCM1-RELATED"/>
    <property type="match status" value="1"/>
</dbReference>
<dbReference type="InterPro" id="IPR051114">
    <property type="entry name" value="Mito_RNA_Proc_CCM1"/>
</dbReference>
<dbReference type="Gramene" id="C.cajan_33065.t">
    <property type="protein sequence ID" value="C.cajan_33065.t"/>
    <property type="gene ID" value="C.cajan_33065"/>
</dbReference>
<dbReference type="NCBIfam" id="TIGR00756">
    <property type="entry name" value="PPR"/>
    <property type="match status" value="6"/>
</dbReference>
<dbReference type="InterPro" id="IPR011990">
    <property type="entry name" value="TPR-like_helical_dom_sf"/>
</dbReference>
<proteinExistence type="inferred from homology"/>
<feature type="repeat" description="PPR" evidence="3">
    <location>
        <begin position="384"/>
        <end position="418"/>
    </location>
</feature>
<organism evidence="4 5">
    <name type="scientific">Cajanus cajan</name>
    <name type="common">Pigeon pea</name>
    <name type="synonym">Cajanus indicus</name>
    <dbReference type="NCBI Taxonomy" id="3821"/>
    <lineage>
        <taxon>Eukaryota</taxon>
        <taxon>Viridiplantae</taxon>
        <taxon>Streptophyta</taxon>
        <taxon>Embryophyta</taxon>
        <taxon>Tracheophyta</taxon>
        <taxon>Spermatophyta</taxon>
        <taxon>Magnoliopsida</taxon>
        <taxon>eudicotyledons</taxon>
        <taxon>Gunneridae</taxon>
        <taxon>Pentapetalae</taxon>
        <taxon>rosids</taxon>
        <taxon>fabids</taxon>
        <taxon>Fabales</taxon>
        <taxon>Fabaceae</taxon>
        <taxon>Papilionoideae</taxon>
        <taxon>50 kb inversion clade</taxon>
        <taxon>NPAAA clade</taxon>
        <taxon>indigoferoid/millettioid clade</taxon>
        <taxon>Phaseoleae</taxon>
        <taxon>Cajanus</taxon>
    </lineage>
</organism>
<sequence length="466" mass="53114">MAFRSFGILLRSLTSTLRPPFSSLHERHVLDQLSHLFPLPPSKPVDAFLAPEDKLRGVFLHNLKGKAAIQQAFYHVIVKALGRRKFFPFMMNVLRDMRLNAVHFDFFMLSIVVDSFVRAGRVRRAVQVFGNLGDFGVGRDTEALNVLLSCLCRRSHVAAAMSVFNSMKGKVRFDVETYNVVAGGWCRLGRVSEVERIMREMEEGGICANCRTFGLLIESLGRAGRMDEAVKVLSDMKEKNCQPDTATYNAVIFNFASFRDFEGCMEYYNRMLSDNCEPNLDTFARIIALFLRVRKVADALQMFDEMLRRGVVPSTGTITDFIKRLCSYGPPYAALMIYKKARKLGCVISMEAYKILLMRLSKLGKCGMLLSIWEEMQECGYSSDVEVYEYIISGLCNVGQLESAVLVMEESFRKGFCPSRLVYSKLSNKLLASNKTERAYKLFLKIKHARSLENARNYWRANGWHF</sequence>
<protein>
    <submittedName>
        <fullName evidence="4">Pentatricopeptide repeat-containing protein At5g43820 family</fullName>
    </submittedName>
</protein>
<dbReference type="GO" id="GO:0005739">
    <property type="term" value="C:mitochondrion"/>
    <property type="evidence" value="ECO:0007669"/>
    <property type="project" value="TreeGrafter"/>
</dbReference>
<feature type="repeat" description="PPR" evidence="3">
    <location>
        <begin position="209"/>
        <end position="243"/>
    </location>
</feature>